<dbReference type="GO" id="GO:0015628">
    <property type="term" value="P:protein secretion by the type II secretion system"/>
    <property type="evidence" value="ECO:0007669"/>
    <property type="project" value="InterPro"/>
</dbReference>
<comment type="similarity">
    <text evidence="9">Belongs to the GSP H family.</text>
</comment>
<dbReference type="SUPFAM" id="SSF54523">
    <property type="entry name" value="Pili subunits"/>
    <property type="match status" value="1"/>
</dbReference>
<sequence>MLNLGRKYQMRRQFRTTTTISGFTLVELLTVLIVTAIILTLAAPSFRDAGAKSALKTTAMDLVAAINNSRAQAVNLGTVATLGATDGASWSNGWNMSMPAPHDTENQDFDPKANVTVTTTGGETFLDFRRDGTTSAQVTFRICHNHLTGETGREIAINRLGRTTNQEYTCP</sequence>
<dbReference type="GO" id="GO:0005886">
    <property type="term" value="C:plasma membrane"/>
    <property type="evidence" value="ECO:0007669"/>
    <property type="project" value="UniProtKB-SubCell"/>
</dbReference>
<feature type="transmembrane region" description="Helical" evidence="11">
    <location>
        <begin position="20"/>
        <end position="43"/>
    </location>
</feature>
<dbReference type="Pfam" id="PF12019">
    <property type="entry name" value="GspH"/>
    <property type="match status" value="1"/>
</dbReference>
<dbReference type="Proteomes" id="UP000469421">
    <property type="component" value="Unassembled WGS sequence"/>
</dbReference>
<keyword evidence="4" id="KW-0488">Methylation</keyword>
<keyword evidence="7 11" id="KW-1133">Transmembrane helix</keyword>
<proteinExistence type="inferred from homology"/>
<evidence type="ECO:0000256" key="3">
    <source>
        <dbReference type="ARBA" id="ARBA00022475"/>
    </source>
</evidence>
<dbReference type="InterPro" id="IPR045584">
    <property type="entry name" value="Pilin-like"/>
</dbReference>
<evidence type="ECO:0000256" key="8">
    <source>
        <dbReference type="ARBA" id="ARBA00023136"/>
    </source>
</evidence>
<keyword evidence="6 11" id="KW-0812">Transmembrane</keyword>
<evidence type="ECO:0000256" key="5">
    <source>
        <dbReference type="ARBA" id="ARBA00022519"/>
    </source>
</evidence>
<keyword evidence="5" id="KW-0997">Cell inner membrane</keyword>
<gene>
    <name evidence="13" type="ORF">GFN93_16445</name>
</gene>
<evidence type="ECO:0000256" key="9">
    <source>
        <dbReference type="ARBA" id="ARBA00025772"/>
    </source>
</evidence>
<comment type="subcellular location">
    <subcellularLocation>
        <location evidence="1">Cell inner membrane</location>
        <topology evidence="1">Single-pass membrane protein</topology>
    </subcellularLocation>
</comment>
<evidence type="ECO:0000256" key="1">
    <source>
        <dbReference type="ARBA" id="ARBA00004377"/>
    </source>
</evidence>
<evidence type="ECO:0000313" key="14">
    <source>
        <dbReference type="Proteomes" id="UP000469421"/>
    </source>
</evidence>
<dbReference type="InterPro" id="IPR012902">
    <property type="entry name" value="N_methyl_site"/>
</dbReference>
<evidence type="ECO:0000256" key="10">
    <source>
        <dbReference type="ARBA" id="ARBA00030775"/>
    </source>
</evidence>
<dbReference type="EMBL" id="WIRE01000003">
    <property type="protein sequence ID" value="MQX54836.1"/>
    <property type="molecule type" value="Genomic_DNA"/>
</dbReference>
<dbReference type="AlphaFoldDB" id="A0A6N7LZI4"/>
<evidence type="ECO:0000313" key="13">
    <source>
        <dbReference type="EMBL" id="MQX54836.1"/>
    </source>
</evidence>
<evidence type="ECO:0000256" key="2">
    <source>
        <dbReference type="ARBA" id="ARBA00021549"/>
    </source>
</evidence>
<dbReference type="Gene3D" id="3.55.40.10">
    <property type="entry name" value="minor pseudopilin epsh domain"/>
    <property type="match status" value="1"/>
</dbReference>
<dbReference type="NCBIfam" id="TIGR02532">
    <property type="entry name" value="IV_pilin_GFxxxE"/>
    <property type="match status" value="1"/>
</dbReference>
<protein>
    <recommendedName>
        <fullName evidence="2">Type II secretion system protein H</fullName>
    </recommendedName>
    <alternativeName>
        <fullName evidence="10">General secretion pathway protein H</fullName>
    </alternativeName>
</protein>
<dbReference type="PROSITE" id="PS00409">
    <property type="entry name" value="PROKAR_NTER_METHYL"/>
    <property type="match status" value="1"/>
</dbReference>
<keyword evidence="8 11" id="KW-0472">Membrane</keyword>
<keyword evidence="3" id="KW-1003">Cell membrane</keyword>
<dbReference type="GO" id="GO:0015627">
    <property type="term" value="C:type II protein secretion system complex"/>
    <property type="evidence" value="ECO:0007669"/>
    <property type="project" value="InterPro"/>
</dbReference>
<evidence type="ECO:0000256" key="4">
    <source>
        <dbReference type="ARBA" id="ARBA00022481"/>
    </source>
</evidence>
<evidence type="ECO:0000256" key="11">
    <source>
        <dbReference type="SAM" id="Phobius"/>
    </source>
</evidence>
<accession>A0A6N7LZI4</accession>
<evidence type="ECO:0000256" key="6">
    <source>
        <dbReference type="ARBA" id="ARBA00022692"/>
    </source>
</evidence>
<evidence type="ECO:0000259" key="12">
    <source>
        <dbReference type="Pfam" id="PF12019"/>
    </source>
</evidence>
<keyword evidence="14" id="KW-1185">Reference proteome</keyword>
<feature type="domain" description="General secretion pathway GspH" evidence="12">
    <location>
        <begin position="59"/>
        <end position="161"/>
    </location>
</feature>
<name>A0A6N7LZI4_9GAMM</name>
<evidence type="ECO:0000256" key="7">
    <source>
        <dbReference type="ARBA" id="ARBA00022989"/>
    </source>
</evidence>
<comment type="caution">
    <text evidence="13">The sequence shown here is derived from an EMBL/GenBank/DDBJ whole genome shotgun (WGS) entry which is preliminary data.</text>
</comment>
<dbReference type="InterPro" id="IPR022346">
    <property type="entry name" value="T2SS_GspH"/>
</dbReference>
<organism evidence="13 14">
    <name type="scientific">Alcanivorax sediminis</name>
    <dbReference type="NCBI Taxonomy" id="2663008"/>
    <lineage>
        <taxon>Bacteria</taxon>
        <taxon>Pseudomonadati</taxon>
        <taxon>Pseudomonadota</taxon>
        <taxon>Gammaproteobacteria</taxon>
        <taxon>Oceanospirillales</taxon>
        <taxon>Alcanivoracaceae</taxon>
        <taxon>Alcanivorax</taxon>
    </lineage>
</organism>
<reference evidence="13 14" key="1">
    <citation type="submission" date="2019-10" db="EMBL/GenBank/DDBJ databases">
        <title>Alcanivorax sp.PA15-N-34 draft genome sequence.</title>
        <authorList>
            <person name="Liao X."/>
            <person name="Shao Z."/>
        </authorList>
    </citation>
    <scope>NUCLEOTIDE SEQUENCE [LARGE SCALE GENOMIC DNA]</scope>
    <source>
        <strain evidence="13 14">PA15-N-34</strain>
    </source>
</reference>